<sequence length="370" mass="42053">MEPKKQQKPAASKRSAGRGGTSNIVLPVVRYHPSITQTSHQGRGPSSAQKILPARKPDKKPDQKPDQKPHQKPDQKPDQRPDQRPEKKTDKRPDKKPDQRQDKKPDLVLGGSPEKVVLEGGELTPSVVEAVEVLTRGQRDNPAWFEWREHRITASNVHRIAHSRFVNGTSSTPPGSYVANITGQGSRVQTRAMRWGVDMEARAVKEYQVLKSKLLGREVVVQDSGLFIDPKRPWLAASPDGIVIDKLSGQRMLCLEVKCPFKHKDRKVEEACKEDKDFCLQIQELPNQQPVYRLKKNHSYYSQIQCQLAVTGMDQADLAVFTLKETALVPVPFDPEFWEETLSKLQRFKEVLLPQLDKHRPLDPEMRPEM</sequence>
<dbReference type="GO" id="GO:0006281">
    <property type="term" value="P:DNA repair"/>
    <property type="evidence" value="ECO:0007669"/>
    <property type="project" value="UniProtKB-ARBA"/>
</dbReference>
<dbReference type="PANTHER" id="PTHR46609">
    <property type="entry name" value="EXONUCLEASE, PHAGE-TYPE/RECB, C-TERMINAL DOMAIN-CONTAINING PROTEIN"/>
    <property type="match status" value="1"/>
</dbReference>
<evidence type="ECO:0000313" key="4">
    <source>
        <dbReference type="Proteomes" id="UP000694546"/>
    </source>
</evidence>
<gene>
    <name evidence="3" type="primary">LOC115560643</name>
</gene>
<dbReference type="Gene3D" id="3.90.320.10">
    <property type="match status" value="1"/>
</dbReference>
<feature type="compositionally biased region" description="Basic and acidic residues" evidence="1">
    <location>
        <begin position="55"/>
        <end position="106"/>
    </location>
</feature>
<accession>A0A8C5BR02</accession>
<dbReference type="AlphaFoldDB" id="A0A8C5BR02"/>
<keyword evidence="4" id="KW-1185">Reference proteome</keyword>
<dbReference type="InterPro" id="IPR011604">
    <property type="entry name" value="PDDEXK-like_dom_sf"/>
</dbReference>
<evidence type="ECO:0000256" key="1">
    <source>
        <dbReference type="SAM" id="MobiDB-lite"/>
    </source>
</evidence>
<feature type="domain" description="YqaJ viral recombinase" evidence="2">
    <location>
        <begin position="144"/>
        <end position="314"/>
    </location>
</feature>
<name>A0A8C5BR02_GADMO</name>
<evidence type="ECO:0000313" key="3">
    <source>
        <dbReference type="Ensembl" id="ENSGMOP00000049458.1"/>
    </source>
</evidence>
<dbReference type="CDD" id="cd22343">
    <property type="entry name" value="PDDEXK_lambda_exonuclease-like"/>
    <property type="match status" value="1"/>
</dbReference>
<protein>
    <submittedName>
        <fullName evidence="3">Uncharacterized LOC115560643</fullName>
    </submittedName>
</protein>
<dbReference type="InterPro" id="IPR051703">
    <property type="entry name" value="NF-kappa-B_Signaling_Reg"/>
</dbReference>
<dbReference type="InterPro" id="IPR019080">
    <property type="entry name" value="YqaJ_viral_recombinase"/>
</dbReference>
<feature type="compositionally biased region" description="Polar residues" evidence="1">
    <location>
        <begin position="34"/>
        <end position="49"/>
    </location>
</feature>
<dbReference type="InterPro" id="IPR011335">
    <property type="entry name" value="Restrct_endonuc-II-like"/>
</dbReference>
<reference evidence="3" key="2">
    <citation type="submission" date="2025-09" db="UniProtKB">
        <authorList>
            <consortium name="Ensembl"/>
        </authorList>
    </citation>
    <scope>IDENTIFICATION</scope>
</reference>
<dbReference type="PANTHER" id="PTHR46609:SF8">
    <property type="entry name" value="YQAJ VIRAL RECOMBINASE DOMAIN-CONTAINING PROTEIN"/>
    <property type="match status" value="1"/>
</dbReference>
<feature type="region of interest" description="Disordered" evidence="1">
    <location>
        <begin position="1"/>
        <end position="117"/>
    </location>
</feature>
<dbReference type="GeneTree" id="ENSGT00940000171017"/>
<organism evidence="3 4">
    <name type="scientific">Gadus morhua</name>
    <name type="common">Atlantic cod</name>
    <dbReference type="NCBI Taxonomy" id="8049"/>
    <lineage>
        <taxon>Eukaryota</taxon>
        <taxon>Metazoa</taxon>
        <taxon>Chordata</taxon>
        <taxon>Craniata</taxon>
        <taxon>Vertebrata</taxon>
        <taxon>Euteleostomi</taxon>
        <taxon>Actinopterygii</taxon>
        <taxon>Neopterygii</taxon>
        <taxon>Teleostei</taxon>
        <taxon>Neoteleostei</taxon>
        <taxon>Acanthomorphata</taxon>
        <taxon>Zeiogadaria</taxon>
        <taxon>Gadariae</taxon>
        <taxon>Gadiformes</taxon>
        <taxon>Gadoidei</taxon>
        <taxon>Gadidae</taxon>
        <taxon>Gadus</taxon>
    </lineage>
</organism>
<dbReference type="Proteomes" id="UP000694546">
    <property type="component" value="Chromosome 16"/>
</dbReference>
<dbReference type="SUPFAM" id="SSF52980">
    <property type="entry name" value="Restriction endonuclease-like"/>
    <property type="match status" value="1"/>
</dbReference>
<proteinExistence type="predicted"/>
<reference evidence="3" key="1">
    <citation type="submission" date="2025-08" db="UniProtKB">
        <authorList>
            <consortium name="Ensembl"/>
        </authorList>
    </citation>
    <scope>IDENTIFICATION</scope>
</reference>
<dbReference type="Pfam" id="PF09588">
    <property type="entry name" value="YqaJ"/>
    <property type="match status" value="1"/>
</dbReference>
<evidence type="ECO:0000259" key="2">
    <source>
        <dbReference type="Pfam" id="PF09588"/>
    </source>
</evidence>
<dbReference type="Ensembl" id="ENSGMOT00000076479.1">
    <property type="protein sequence ID" value="ENSGMOP00000049458.1"/>
    <property type="gene ID" value="ENSGMOG00000029203.1"/>
</dbReference>